<evidence type="ECO:0000313" key="1">
    <source>
        <dbReference type="EMBL" id="MBI6547337.1"/>
    </source>
</evidence>
<dbReference type="EMBL" id="JACOII010000006">
    <property type="protein sequence ID" value="MBI6547337.1"/>
    <property type="molecule type" value="Genomic_DNA"/>
</dbReference>
<dbReference type="Proteomes" id="UP000696184">
    <property type="component" value="Unassembled WGS sequence"/>
</dbReference>
<gene>
    <name evidence="1" type="ORF">H8A87_00825</name>
</gene>
<reference evidence="1 2" key="1">
    <citation type="submission" date="2020-08" db="EMBL/GenBank/DDBJ databases">
        <title>Description of Xenorhabdus lircayensis sp. nov., the symbiotic bacterium associated with the entomopathogenic nematode Steirnernema unicornum.</title>
        <authorList>
            <person name="Castaneda-Alvarez C."/>
            <person name="Prodan S."/>
            <person name="Zamorano A."/>
            <person name="San-Blas E."/>
            <person name="Aballay E."/>
        </authorList>
    </citation>
    <scope>NUCLEOTIDE SEQUENCE [LARGE SCALE GENOMIC DNA]</scope>
    <source>
        <strain evidence="1 2">VLS</strain>
    </source>
</reference>
<dbReference type="RefSeq" id="WP_198688141.1">
    <property type="nucleotide sequence ID" value="NZ_CAWPUD010000060.1"/>
</dbReference>
<keyword evidence="2" id="KW-1185">Reference proteome</keyword>
<protein>
    <submittedName>
        <fullName evidence="1">Uncharacterized protein</fullName>
    </submittedName>
</protein>
<comment type="caution">
    <text evidence="1">The sequence shown here is derived from an EMBL/GenBank/DDBJ whole genome shotgun (WGS) entry which is preliminary data.</text>
</comment>
<evidence type="ECO:0000313" key="2">
    <source>
        <dbReference type="Proteomes" id="UP000696184"/>
    </source>
</evidence>
<organism evidence="1 2">
    <name type="scientific">Xenorhabdus lircayensis</name>
    <dbReference type="NCBI Taxonomy" id="2763499"/>
    <lineage>
        <taxon>Bacteria</taxon>
        <taxon>Pseudomonadati</taxon>
        <taxon>Pseudomonadota</taxon>
        <taxon>Gammaproteobacteria</taxon>
        <taxon>Enterobacterales</taxon>
        <taxon>Morganellaceae</taxon>
        <taxon>Xenorhabdus</taxon>
    </lineage>
</organism>
<proteinExistence type="predicted"/>
<sequence>MDGGVSLPKIHHDSFHLGMMPVQRTDIAERYAFIHCGGNSVDADCDYFCEQIYYDSHVKYPASVATFITL</sequence>
<name>A0ABS0U0E0_9GAMM</name>
<accession>A0ABS0U0E0</accession>